<keyword evidence="3 5" id="KW-0371">Homeobox</keyword>
<evidence type="ECO:0000256" key="6">
    <source>
        <dbReference type="RuleBase" id="RU000682"/>
    </source>
</evidence>
<dbReference type="GO" id="GO:0005634">
    <property type="term" value="C:nucleus"/>
    <property type="evidence" value="ECO:0007669"/>
    <property type="project" value="UniProtKB-SubCell"/>
</dbReference>
<dbReference type="InterPro" id="IPR001356">
    <property type="entry name" value="HD"/>
</dbReference>
<dbReference type="CDD" id="cd00086">
    <property type="entry name" value="homeodomain"/>
    <property type="match status" value="1"/>
</dbReference>
<dbReference type="PROSITE" id="PS50071">
    <property type="entry name" value="HOMEOBOX_2"/>
    <property type="match status" value="1"/>
</dbReference>
<dbReference type="AlphaFoldDB" id="A0AA36BGZ0"/>
<evidence type="ECO:0000256" key="3">
    <source>
        <dbReference type="ARBA" id="ARBA00023155"/>
    </source>
</evidence>
<accession>A0AA36BGZ0</accession>
<sequence length="267" mass="29724">MSKSTASSGPGKKNRRKRTSITGELLECLEMFYRKNSRPDRCERRQLAVEIGKPENLVRIWFQNRRAKQRRESQLLLKQMVPTIIVEPHQHNGKANSGGSKTLQTVLNNSNNNSSIDNKLVDSNDSITVGGTTTKNTVDNHQVKTLECSKCTEENSCTEHHQSPSSSSLQSLRLASQEEGSSQEFTTDNYNINSQASDVVPFILDSKLYSHVLKRIVGMVAAAESVLDETDPDFAEAILDATYGILLKGQKKLLYDEVFGLHVVDSP</sequence>
<dbReference type="SUPFAM" id="SSF46689">
    <property type="entry name" value="Homeodomain-like"/>
    <property type="match status" value="1"/>
</dbReference>
<dbReference type="Gene3D" id="1.10.10.60">
    <property type="entry name" value="Homeodomain-like"/>
    <property type="match status" value="1"/>
</dbReference>
<keyword evidence="4 5" id="KW-0539">Nucleus</keyword>
<reference evidence="9" key="1">
    <citation type="submission" date="2023-08" db="EMBL/GenBank/DDBJ databases">
        <authorList>
            <person name="Alioto T."/>
            <person name="Alioto T."/>
            <person name="Gomez Garrido J."/>
        </authorList>
    </citation>
    <scope>NUCLEOTIDE SEQUENCE</scope>
</reference>
<feature type="region of interest" description="Disordered" evidence="7">
    <location>
        <begin position="154"/>
        <end position="185"/>
    </location>
</feature>
<dbReference type="InterPro" id="IPR051306">
    <property type="entry name" value="Homeobox_regulator"/>
</dbReference>
<gene>
    <name evidence="9" type="ORF">OCTVUL_1B011292</name>
</gene>
<feature type="compositionally biased region" description="Low complexity" evidence="7">
    <location>
        <begin position="163"/>
        <end position="177"/>
    </location>
</feature>
<dbReference type="PANTHER" id="PTHR46123">
    <property type="entry name" value="MIX-TYPE HOMEOBOX GENE 1-RELATED"/>
    <property type="match status" value="1"/>
</dbReference>
<feature type="region of interest" description="Disordered" evidence="7">
    <location>
        <begin position="1"/>
        <end position="20"/>
    </location>
</feature>
<dbReference type="SMART" id="SM00389">
    <property type="entry name" value="HOX"/>
    <property type="match status" value="1"/>
</dbReference>
<evidence type="ECO:0000259" key="8">
    <source>
        <dbReference type="PROSITE" id="PS50071"/>
    </source>
</evidence>
<evidence type="ECO:0000256" key="5">
    <source>
        <dbReference type="PROSITE-ProRule" id="PRU00108"/>
    </source>
</evidence>
<dbReference type="PANTHER" id="PTHR46123:SF4">
    <property type="entry name" value="MIX-TYPE HOMEOBOX GENE 1-RELATED"/>
    <property type="match status" value="1"/>
</dbReference>
<evidence type="ECO:0000256" key="1">
    <source>
        <dbReference type="ARBA" id="ARBA00004123"/>
    </source>
</evidence>
<organism evidence="9 10">
    <name type="scientific">Octopus vulgaris</name>
    <name type="common">Common octopus</name>
    <dbReference type="NCBI Taxonomy" id="6645"/>
    <lineage>
        <taxon>Eukaryota</taxon>
        <taxon>Metazoa</taxon>
        <taxon>Spiralia</taxon>
        <taxon>Lophotrochozoa</taxon>
        <taxon>Mollusca</taxon>
        <taxon>Cephalopoda</taxon>
        <taxon>Coleoidea</taxon>
        <taxon>Octopodiformes</taxon>
        <taxon>Octopoda</taxon>
        <taxon>Incirrata</taxon>
        <taxon>Octopodidae</taxon>
        <taxon>Octopus</taxon>
    </lineage>
</organism>
<evidence type="ECO:0000313" key="9">
    <source>
        <dbReference type="EMBL" id="CAI9733899.1"/>
    </source>
</evidence>
<evidence type="ECO:0000313" key="10">
    <source>
        <dbReference type="Proteomes" id="UP001162480"/>
    </source>
</evidence>
<keyword evidence="10" id="KW-1185">Reference proteome</keyword>
<feature type="domain" description="Homeobox" evidence="8">
    <location>
        <begin position="12"/>
        <end position="72"/>
    </location>
</feature>
<dbReference type="GO" id="GO:0000981">
    <property type="term" value="F:DNA-binding transcription factor activity, RNA polymerase II-specific"/>
    <property type="evidence" value="ECO:0007669"/>
    <property type="project" value="TreeGrafter"/>
</dbReference>
<dbReference type="InterPro" id="IPR009057">
    <property type="entry name" value="Homeodomain-like_sf"/>
</dbReference>
<proteinExistence type="predicted"/>
<keyword evidence="2 5" id="KW-0238">DNA-binding</keyword>
<dbReference type="GO" id="GO:0000977">
    <property type="term" value="F:RNA polymerase II transcription regulatory region sequence-specific DNA binding"/>
    <property type="evidence" value="ECO:0007669"/>
    <property type="project" value="TreeGrafter"/>
</dbReference>
<dbReference type="EMBL" id="OX597828">
    <property type="protein sequence ID" value="CAI9733899.1"/>
    <property type="molecule type" value="Genomic_DNA"/>
</dbReference>
<feature type="DNA-binding region" description="Homeobox" evidence="5">
    <location>
        <begin position="14"/>
        <end position="73"/>
    </location>
</feature>
<name>A0AA36BGZ0_OCTVU</name>
<evidence type="ECO:0000256" key="4">
    <source>
        <dbReference type="ARBA" id="ARBA00023242"/>
    </source>
</evidence>
<dbReference type="Proteomes" id="UP001162480">
    <property type="component" value="Chromosome 15"/>
</dbReference>
<protein>
    <submittedName>
        <fullName evidence="9">Homeobox Rx3</fullName>
    </submittedName>
</protein>
<comment type="subcellular location">
    <subcellularLocation>
        <location evidence="1 5 6">Nucleus</location>
    </subcellularLocation>
</comment>
<dbReference type="Pfam" id="PF00046">
    <property type="entry name" value="Homeodomain"/>
    <property type="match status" value="1"/>
</dbReference>
<evidence type="ECO:0000256" key="2">
    <source>
        <dbReference type="ARBA" id="ARBA00023125"/>
    </source>
</evidence>
<evidence type="ECO:0000256" key="7">
    <source>
        <dbReference type="SAM" id="MobiDB-lite"/>
    </source>
</evidence>